<name>A0A368KQ81_9BACT</name>
<dbReference type="Proteomes" id="UP000253562">
    <property type="component" value="Unassembled WGS sequence"/>
</dbReference>
<feature type="chain" id="PRO_5016646000" evidence="1">
    <location>
        <begin position="17"/>
        <end position="141"/>
    </location>
</feature>
<accession>A0A368KQ81</accession>
<keyword evidence="1" id="KW-0732">Signal</keyword>
<reference evidence="2 3" key="1">
    <citation type="submission" date="2018-07" db="EMBL/GenBank/DDBJ databases">
        <title>Comparative genomes isolates from brazilian mangrove.</title>
        <authorList>
            <person name="De Araujo J.E."/>
            <person name="Taketani R.G."/>
            <person name="Silva M.C.P."/>
            <person name="Lourenco M.V."/>
            <person name="Oliveira V.M."/>
            <person name="Andreote F.D."/>
        </authorList>
    </citation>
    <scope>NUCLEOTIDE SEQUENCE [LARGE SCALE GENOMIC DNA]</scope>
    <source>
        <strain evidence="2 3">HEX PRIS-MGV</strain>
    </source>
</reference>
<dbReference type="AlphaFoldDB" id="A0A368KQ81"/>
<evidence type="ECO:0000313" key="3">
    <source>
        <dbReference type="Proteomes" id="UP000253562"/>
    </source>
</evidence>
<dbReference type="EMBL" id="QPEX01000034">
    <property type="protein sequence ID" value="RCS44602.1"/>
    <property type="molecule type" value="Genomic_DNA"/>
</dbReference>
<dbReference type="OrthoDB" id="282501at2"/>
<protein>
    <submittedName>
        <fullName evidence="2">Uncharacterized protein</fullName>
    </submittedName>
</protein>
<comment type="caution">
    <text evidence="2">The sequence shown here is derived from an EMBL/GenBank/DDBJ whole genome shotgun (WGS) entry which is preliminary data.</text>
</comment>
<evidence type="ECO:0000313" key="2">
    <source>
        <dbReference type="EMBL" id="RCS44602.1"/>
    </source>
</evidence>
<evidence type="ECO:0000256" key="1">
    <source>
        <dbReference type="SAM" id="SignalP"/>
    </source>
</evidence>
<gene>
    <name evidence="2" type="ORF">DTL42_16890</name>
</gene>
<feature type="signal peptide" evidence="1">
    <location>
        <begin position="1"/>
        <end position="16"/>
    </location>
</feature>
<proteinExistence type="predicted"/>
<dbReference type="RefSeq" id="WP_114370089.1">
    <property type="nucleotide sequence ID" value="NZ_QPEX01000034.1"/>
</dbReference>
<organism evidence="2 3">
    <name type="scientific">Bremerella cremea</name>
    <dbReference type="NCBI Taxonomy" id="1031537"/>
    <lineage>
        <taxon>Bacteria</taxon>
        <taxon>Pseudomonadati</taxon>
        <taxon>Planctomycetota</taxon>
        <taxon>Planctomycetia</taxon>
        <taxon>Pirellulales</taxon>
        <taxon>Pirellulaceae</taxon>
        <taxon>Bremerella</taxon>
    </lineage>
</organism>
<sequence>MRLSVLYFALVFGAFAVPATGLSQEGMPQGVPSQSVLVNYNAAMPGQAYGGAYCPPQQRHHGMFQHHHQPNLPGYAYPQYAPNPNFGAMDYPRTNAPAAWPYSGPFHPYPQIPPGWKKVALEWDDGYWYLDFKSARSPKHH</sequence>